<dbReference type="Pfam" id="PF00439">
    <property type="entry name" value="Bromodomain"/>
    <property type="match status" value="1"/>
</dbReference>
<dbReference type="PANTHER" id="PTHR15398:SF4">
    <property type="entry name" value="BROMODOMAIN-CONTAINING PROTEIN 8 ISOFORM X1"/>
    <property type="match status" value="1"/>
</dbReference>
<comment type="caution">
    <text evidence="4">The sequence shown here is derived from an EMBL/GenBank/DDBJ whole genome shotgun (WGS) entry which is preliminary data.</text>
</comment>
<feature type="domain" description="Bromo" evidence="3">
    <location>
        <begin position="925"/>
        <end position="1028"/>
    </location>
</feature>
<feature type="compositionally biased region" description="Polar residues" evidence="2">
    <location>
        <begin position="719"/>
        <end position="733"/>
    </location>
</feature>
<feature type="compositionally biased region" description="Low complexity" evidence="2">
    <location>
        <begin position="570"/>
        <end position="592"/>
    </location>
</feature>
<evidence type="ECO:0000256" key="1">
    <source>
        <dbReference type="ARBA" id="ARBA00023117"/>
    </source>
</evidence>
<feature type="compositionally biased region" description="Low complexity" evidence="2">
    <location>
        <begin position="458"/>
        <end position="512"/>
    </location>
</feature>
<dbReference type="GO" id="GO:0035267">
    <property type="term" value="C:NuA4 histone acetyltransferase complex"/>
    <property type="evidence" value="ECO:0007669"/>
    <property type="project" value="TreeGrafter"/>
</dbReference>
<protein>
    <submittedName>
        <fullName evidence="4">Wd domain-containing protein</fullName>
    </submittedName>
</protein>
<feature type="region of interest" description="Disordered" evidence="2">
    <location>
        <begin position="1077"/>
        <end position="1135"/>
    </location>
</feature>
<feature type="compositionally biased region" description="Pro residues" evidence="2">
    <location>
        <begin position="252"/>
        <end position="264"/>
    </location>
</feature>
<feature type="compositionally biased region" description="Polar residues" evidence="2">
    <location>
        <begin position="337"/>
        <end position="361"/>
    </location>
</feature>
<name>A0A167D9A3_COLIC</name>
<keyword evidence="1" id="KW-0103">Bromodomain</keyword>
<dbReference type="OrthoDB" id="21449at2759"/>
<evidence type="ECO:0000259" key="3">
    <source>
        <dbReference type="Pfam" id="PF00439"/>
    </source>
</evidence>
<gene>
    <name evidence="4" type="ORF">CI238_08959</name>
</gene>
<dbReference type="AlphaFoldDB" id="A0A167D9A3"/>
<organism evidence="4 5">
    <name type="scientific">Colletotrichum incanum</name>
    <name type="common">Soybean anthracnose fungus</name>
    <dbReference type="NCBI Taxonomy" id="1573173"/>
    <lineage>
        <taxon>Eukaryota</taxon>
        <taxon>Fungi</taxon>
        <taxon>Dikarya</taxon>
        <taxon>Ascomycota</taxon>
        <taxon>Pezizomycotina</taxon>
        <taxon>Sordariomycetes</taxon>
        <taxon>Hypocreomycetidae</taxon>
        <taxon>Glomerellales</taxon>
        <taxon>Glomerellaceae</taxon>
        <taxon>Colletotrichum</taxon>
        <taxon>Colletotrichum spaethianum species complex</taxon>
    </lineage>
</organism>
<feature type="compositionally biased region" description="Pro residues" evidence="2">
    <location>
        <begin position="224"/>
        <end position="239"/>
    </location>
</feature>
<feature type="compositionally biased region" description="Acidic residues" evidence="2">
    <location>
        <begin position="1107"/>
        <end position="1118"/>
    </location>
</feature>
<feature type="compositionally biased region" description="Low complexity" evidence="2">
    <location>
        <begin position="282"/>
        <end position="298"/>
    </location>
</feature>
<feature type="compositionally biased region" description="Basic residues" evidence="2">
    <location>
        <begin position="1126"/>
        <end position="1135"/>
    </location>
</feature>
<feature type="compositionally biased region" description="Low complexity" evidence="2">
    <location>
        <begin position="401"/>
        <end position="410"/>
    </location>
</feature>
<keyword evidence="5" id="KW-1185">Reference proteome</keyword>
<dbReference type="InterPro" id="IPR036427">
    <property type="entry name" value="Bromodomain-like_sf"/>
</dbReference>
<reference evidence="4 5" key="1">
    <citation type="submission" date="2015-06" db="EMBL/GenBank/DDBJ databases">
        <title>Survival trade-offs in plant roots during colonization by closely related pathogenic and mutualistic fungi.</title>
        <authorList>
            <person name="Hacquard S."/>
            <person name="Kracher B."/>
            <person name="Hiruma K."/>
            <person name="Weinman A."/>
            <person name="Muench P."/>
            <person name="Garrido Oter R."/>
            <person name="Ver Loren van Themaat E."/>
            <person name="Dallerey J.-F."/>
            <person name="Damm U."/>
            <person name="Henrissat B."/>
            <person name="Lespinet O."/>
            <person name="Thon M."/>
            <person name="Kemen E."/>
            <person name="McHardy A.C."/>
            <person name="Schulze-Lefert P."/>
            <person name="O'Connell R.J."/>
        </authorList>
    </citation>
    <scope>NUCLEOTIDE SEQUENCE [LARGE SCALE GENOMIC DNA]</scope>
    <source>
        <strain evidence="4 5">MAFF 238704</strain>
    </source>
</reference>
<dbReference type="STRING" id="1573173.A0A167D9A3"/>
<feature type="compositionally biased region" description="Low complexity" evidence="2">
    <location>
        <begin position="265"/>
        <end position="275"/>
    </location>
</feature>
<dbReference type="PANTHER" id="PTHR15398">
    <property type="entry name" value="BROMODOMAIN-CONTAINING PROTEIN 8"/>
    <property type="match status" value="1"/>
</dbReference>
<feature type="compositionally biased region" description="Pro residues" evidence="2">
    <location>
        <begin position="447"/>
        <end position="457"/>
    </location>
</feature>
<feature type="compositionally biased region" description="Pro residues" evidence="2">
    <location>
        <begin position="593"/>
        <end position="602"/>
    </location>
</feature>
<proteinExistence type="predicted"/>
<dbReference type="Proteomes" id="UP000076584">
    <property type="component" value="Unassembled WGS sequence"/>
</dbReference>
<feature type="compositionally biased region" description="Low complexity" evidence="2">
    <location>
        <begin position="306"/>
        <end position="326"/>
    </location>
</feature>
<feature type="compositionally biased region" description="Polar residues" evidence="2">
    <location>
        <begin position="419"/>
        <end position="428"/>
    </location>
</feature>
<feature type="compositionally biased region" description="Basic and acidic residues" evidence="2">
    <location>
        <begin position="833"/>
        <end position="848"/>
    </location>
</feature>
<feature type="compositionally biased region" description="Polar residues" evidence="2">
    <location>
        <begin position="878"/>
        <end position="887"/>
    </location>
</feature>
<dbReference type="EMBL" id="LFIW01001098">
    <property type="protein sequence ID" value="KZL83567.1"/>
    <property type="molecule type" value="Genomic_DNA"/>
</dbReference>
<feature type="region of interest" description="Disordered" evidence="2">
    <location>
        <begin position="181"/>
        <end position="908"/>
    </location>
</feature>
<evidence type="ECO:0000313" key="5">
    <source>
        <dbReference type="Proteomes" id="UP000076584"/>
    </source>
</evidence>
<accession>A0A167D9A3</accession>
<feature type="compositionally biased region" description="Pro residues" evidence="2">
    <location>
        <begin position="202"/>
        <end position="214"/>
    </location>
</feature>
<feature type="compositionally biased region" description="Low complexity" evidence="2">
    <location>
        <begin position="849"/>
        <end position="858"/>
    </location>
</feature>
<feature type="compositionally biased region" description="Polar residues" evidence="2">
    <location>
        <begin position="662"/>
        <end position="674"/>
    </location>
</feature>
<feature type="compositionally biased region" description="Pro residues" evidence="2">
    <location>
        <begin position="703"/>
        <end position="713"/>
    </location>
</feature>
<evidence type="ECO:0000313" key="4">
    <source>
        <dbReference type="EMBL" id="KZL83567.1"/>
    </source>
</evidence>
<feature type="compositionally biased region" description="Polar residues" evidence="2">
    <location>
        <begin position="811"/>
        <end position="831"/>
    </location>
</feature>
<dbReference type="GO" id="GO:0006325">
    <property type="term" value="P:chromatin organization"/>
    <property type="evidence" value="ECO:0007669"/>
    <property type="project" value="UniProtKB-ARBA"/>
</dbReference>
<dbReference type="SUPFAM" id="SSF47370">
    <property type="entry name" value="Bromodomain"/>
    <property type="match status" value="1"/>
</dbReference>
<feature type="compositionally biased region" description="Low complexity" evidence="2">
    <location>
        <begin position="603"/>
        <end position="628"/>
    </location>
</feature>
<dbReference type="Gene3D" id="1.20.920.10">
    <property type="entry name" value="Bromodomain-like"/>
    <property type="match status" value="1"/>
</dbReference>
<sequence length="1135" mass="121095">MQTLAPIHLLPPRPDGSLDHWRGAYWGMNNPAAYTPLESLFLFQAILKHGVEAAAFTKVSDLLVNNSLIKDDKTYDARRLSPDALRQLFLHLLQEELRSENATADKPDGTLSPNSKKRKLNRPPLPTLKEVKEQLHKLPALVDRLYARYKDHVVKDVREDERRIEILAREIQVLEAQEAADRAKANAPRQLGPNGTSGPKTIPAPVPIPSPTPTPAQAAAHPQVKPPTSTPPAETPRPIRPASGQASTPTQTPVPIPTPVPLPPQAHARPPASAAPVPPTASQPTPARRDVAPPTGAFQPPPVAPPAQAVSAAGAPATTPSTAPAVKQHPPLKPPISSGQVLQPPNSASQPPVRPGQSTSPVPLPAISPRPDNIPKSRTPGPATPAQPSTPGTLKWEKPYQPAAPASQPQGRTMPPHIPTTSAPSTPGQPHHPSQWYPQPTGQYHGPPQPPHVPIQPNPAQRYPQQPQSVLVPPQPQAQAHPQGQAQTQPQAQPQAQTSAQNLAQSQSQSHAKPLHQPQPSQAQPKGQLVAPIHSTPVKGPPERSAIQPPQVRPSSTTPIAPPVRPQPTQQQQQQVQQQQQQQQAHSPAPHTSQPPHPPQPPTGYQHQPRPLAAASPTPSSGSSGQTAVPPPRWPQSYPSPYAQQKFSPSPAPAQLHAKAADTQQRVSSPFNKQQHPRPAIPPHLVPQLAATPQPAQRAASTPVPPPQTPVTAPPTFLLTGSGTKWTLKSTPSTPRPSGAGKDVASPAFEPLSPVQQPASLPAPTPSQAPKKASPKPTPVPIPVPKTESRTPGPRGRGRPPRSANKVRADSTPSSVVGMRRSQSVASQTDELSMDHHELAPRIKDENATPRATPRATPKPQDETGDTTADESVPSRRNMITPSSVSSRLAHKRKRQDTPTEPLPLPTAPTHVLWTRQFGRVSAAALDQISAHRFANQFANPIRERDAPGYKTLILQPQDIKSIRAAITHGNRAATEAAKALPDGDPGTGSVLLPISDDLVPPKSIINSAQLERELVHMFSNAIMYNLNPSRGPGPAFMKGGTAADGADVVGYEVDEDAVVRSTRMMSMEVEKIIGELRNAEKERTGQAPSNSGNTRPASVATGEDTPMAEDDVDELAGDADMGSTTRRRRVGTRN</sequence>
<dbReference type="InterPro" id="IPR001487">
    <property type="entry name" value="Bromodomain"/>
</dbReference>
<feature type="region of interest" description="Disordered" evidence="2">
    <location>
        <begin position="100"/>
        <end position="126"/>
    </location>
</feature>
<feature type="compositionally biased region" description="Polar residues" evidence="2">
    <location>
        <begin position="1087"/>
        <end position="1097"/>
    </location>
</feature>
<evidence type="ECO:0000256" key="2">
    <source>
        <dbReference type="SAM" id="MobiDB-lite"/>
    </source>
</evidence>